<evidence type="ECO:0000256" key="1">
    <source>
        <dbReference type="SAM" id="MobiDB-lite"/>
    </source>
</evidence>
<name>A0A6A5R6H4_9PLEO</name>
<dbReference type="GeneID" id="54355088"/>
<gene>
    <name evidence="2" type="ORF">M421DRAFT_78698</name>
</gene>
<dbReference type="OrthoDB" id="4772757at2759"/>
<evidence type="ECO:0000313" key="2">
    <source>
        <dbReference type="EMBL" id="KAF1922336.1"/>
    </source>
</evidence>
<dbReference type="RefSeq" id="XP_033442589.1">
    <property type="nucleotide sequence ID" value="XM_033597421.1"/>
</dbReference>
<proteinExistence type="predicted"/>
<feature type="compositionally biased region" description="Basic and acidic residues" evidence="1">
    <location>
        <begin position="58"/>
        <end position="69"/>
    </location>
</feature>
<dbReference type="InterPro" id="IPR036770">
    <property type="entry name" value="Ankyrin_rpt-contain_sf"/>
</dbReference>
<keyword evidence="3" id="KW-1185">Reference proteome</keyword>
<reference evidence="2" key="1">
    <citation type="journal article" date="2020" name="Stud. Mycol.">
        <title>101 Dothideomycetes genomes: a test case for predicting lifestyles and emergence of pathogens.</title>
        <authorList>
            <person name="Haridas S."/>
            <person name="Albert R."/>
            <person name="Binder M."/>
            <person name="Bloem J."/>
            <person name="Labutti K."/>
            <person name="Salamov A."/>
            <person name="Andreopoulos B."/>
            <person name="Baker S."/>
            <person name="Barry K."/>
            <person name="Bills G."/>
            <person name="Bluhm B."/>
            <person name="Cannon C."/>
            <person name="Castanera R."/>
            <person name="Culley D."/>
            <person name="Daum C."/>
            <person name="Ezra D."/>
            <person name="Gonzalez J."/>
            <person name="Henrissat B."/>
            <person name="Kuo A."/>
            <person name="Liang C."/>
            <person name="Lipzen A."/>
            <person name="Lutzoni F."/>
            <person name="Magnuson J."/>
            <person name="Mondo S."/>
            <person name="Nolan M."/>
            <person name="Ohm R."/>
            <person name="Pangilinan J."/>
            <person name="Park H.-J."/>
            <person name="Ramirez L."/>
            <person name="Alfaro M."/>
            <person name="Sun H."/>
            <person name="Tritt A."/>
            <person name="Yoshinaga Y."/>
            <person name="Zwiers L.-H."/>
            <person name="Turgeon B."/>
            <person name="Goodwin S."/>
            <person name="Spatafora J."/>
            <person name="Crous P."/>
            <person name="Grigoriev I."/>
        </authorList>
    </citation>
    <scope>NUCLEOTIDE SEQUENCE</scope>
    <source>
        <strain evidence="2">CBS 183.55</strain>
    </source>
</reference>
<feature type="region of interest" description="Disordered" evidence="1">
    <location>
        <begin position="50"/>
        <end position="69"/>
    </location>
</feature>
<dbReference type="SUPFAM" id="SSF48403">
    <property type="entry name" value="Ankyrin repeat"/>
    <property type="match status" value="1"/>
</dbReference>
<protein>
    <recommendedName>
        <fullName evidence="4">Ankyrin</fullName>
    </recommendedName>
</protein>
<organism evidence="2 3">
    <name type="scientific">Didymella exigua CBS 183.55</name>
    <dbReference type="NCBI Taxonomy" id="1150837"/>
    <lineage>
        <taxon>Eukaryota</taxon>
        <taxon>Fungi</taxon>
        <taxon>Dikarya</taxon>
        <taxon>Ascomycota</taxon>
        <taxon>Pezizomycotina</taxon>
        <taxon>Dothideomycetes</taxon>
        <taxon>Pleosporomycetidae</taxon>
        <taxon>Pleosporales</taxon>
        <taxon>Pleosporineae</taxon>
        <taxon>Didymellaceae</taxon>
        <taxon>Didymella</taxon>
    </lineage>
</organism>
<accession>A0A6A5R6H4</accession>
<dbReference type="EMBL" id="ML979034">
    <property type="protein sequence ID" value="KAF1922336.1"/>
    <property type="molecule type" value="Genomic_DNA"/>
</dbReference>
<dbReference type="Proteomes" id="UP000800082">
    <property type="component" value="Unassembled WGS sequence"/>
</dbReference>
<feature type="non-terminal residue" evidence="2">
    <location>
        <position position="1"/>
    </location>
</feature>
<dbReference type="AlphaFoldDB" id="A0A6A5R6H4"/>
<evidence type="ECO:0008006" key="4">
    <source>
        <dbReference type="Google" id="ProtNLM"/>
    </source>
</evidence>
<sequence>WQGLNLREGLESVATLMYYAALYSLNMTTRLLLDKGAEVNAQGGGYGNALQAASSRGGRTEHIDSSSLS</sequence>
<evidence type="ECO:0000313" key="3">
    <source>
        <dbReference type="Proteomes" id="UP000800082"/>
    </source>
</evidence>